<dbReference type="CDD" id="cd10951">
    <property type="entry name" value="CE4_ClCDA_like"/>
    <property type="match status" value="1"/>
</dbReference>
<dbReference type="PANTHER" id="PTHR46471">
    <property type="entry name" value="CHITIN DEACETYLASE"/>
    <property type="match status" value="1"/>
</dbReference>
<keyword evidence="2 8" id="KW-0147">Chitin-binding</keyword>
<dbReference type="GO" id="GO:0008061">
    <property type="term" value="F:chitin binding"/>
    <property type="evidence" value="ECO:0007669"/>
    <property type="project" value="UniProtKB-UniRule"/>
</dbReference>
<sequence length="509" mass="55370">MCRWILLFGFWISYGPACDGNQKPIGDDTSDDPRPLKGNVPYGGVSIYSCVNVGDIAITYDDGPYIYTAAMLDAFKAHGAVATWFITGNNIGKGMINVAYSDVIKRMVADGHQVASHTWSHENLDQMTREQRKNQMVYNEIAFQNILGFYPTYMRPPYSICGQECQAQMLELGYHITYFDLDTEGYLHTDPSQIAYSVGLWDKAMQARSPCNGSYLHIEHDIHQQIATTLTNHILDSVVANGWNAVTVGTCLGDAPENWYRGNVPSYNFKITPVSAPVCSSTATSSSLLNSTGSAVSTGTSATSTSVALAISLDAMCGSGTGQTCQGSTFGDCCSQYGYCGKSEFHCGVGCQSGFGSCTNSSSSSSAVVASSSSSAVVASGTASPVQVSLNGSCGATNGNTTCAGSVFGNCCSQYGYCGSDINFCGTGCQSDFGSCGDSIFWIHVCLIFQYLSYIIIGYHVSFIFWYHVSFIFWYHVSFIFWYHVSFIFWYHIYLILCYHVSIICRDYI</sequence>
<evidence type="ECO:0000256" key="3">
    <source>
        <dbReference type="ARBA" id="ARBA00022723"/>
    </source>
</evidence>
<feature type="domain" description="NodB homology" evidence="12">
    <location>
        <begin position="54"/>
        <end position="246"/>
    </location>
</feature>
<protein>
    <submittedName>
        <fullName evidence="13">Chitin recognition protein</fullName>
    </submittedName>
</protein>
<dbReference type="SUPFAM" id="SSF88713">
    <property type="entry name" value="Glycoside hydrolase/deacetylase"/>
    <property type="match status" value="1"/>
</dbReference>
<keyword evidence="9" id="KW-0812">Transmembrane</keyword>
<dbReference type="PROSITE" id="PS51677">
    <property type="entry name" value="NODB"/>
    <property type="match status" value="1"/>
</dbReference>
<dbReference type="SUPFAM" id="SSF57016">
    <property type="entry name" value="Plant lectins/antimicrobial peptides"/>
    <property type="match status" value="2"/>
</dbReference>
<dbReference type="InterPro" id="IPR001002">
    <property type="entry name" value="Chitin-bd_1"/>
</dbReference>
<dbReference type="InterPro" id="IPR036861">
    <property type="entry name" value="Endochitinase-like_sf"/>
</dbReference>
<feature type="transmembrane region" description="Helical" evidence="9">
    <location>
        <begin position="488"/>
        <end position="505"/>
    </location>
</feature>
<dbReference type="GO" id="GO:0046872">
    <property type="term" value="F:metal ion binding"/>
    <property type="evidence" value="ECO:0007669"/>
    <property type="project" value="UniProtKB-KW"/>
</dbReference>
<comment type="cofactor">
    <cofactor evidence="1">
        <name>Co(2+)</name>
        <dbReference type="ChEBI" id="CHEBI:48828"/>
    </cofactor>
</comment>
<evidence type="ECO:0000256" key="5">
    <source>
        <dbReference type="ARBA" id="ARBA00022801"/>
    </source>
</evidence>
<keyword evidence="9" id="KW-0472">Membrane</keyword>
<dbReference type="Pfam" id="PF01522">
    <property type="entry name" value="Polysacc_deac_1"/>
    <property type="match status" value="1"/>
</dbReference>
<evidence type="ECO:0000313" key="13">
    <source>
        <dbReference type="EMBL" id="KZL87460.1"/>
    </source>
</evidence>
<reference evidence="13 14" key="1">
    <citation type="submission" date="2015-06" db="EMBL/GenBank/DDBJ databases">
        <title>Survival trade-offs in plant roots during colonization by closely related pathogenic and mutualistic fungi.</title>
        <authorList>
            <person name="Hacquard S."/>
            <person name="Kracher B."/>
            <person name="Hiruma K."/>
            <person name="Weinman A."/>
            <person name="Muench P."/>
            <person name="Garrido Oter R."/>
            <person name="Ver Loren van Themaat E."/>
            <person name="Dallerey J.-F."/>
            <person name="Damm U."/>
            <person name="Henrissat B."/>
            <person name="Lespinet O."/>
            <person name="Thon M."/>
            <person name="Kemen E."/>
            <person name="McHardy A.C."/>
            <person name="Schulze-Lefert P."/>
            <person name="O'Connell R.J."/>
        </authorList>
    </citation>
    <scope>NUCLEOTIDE SEQUENCE [LARGE SCALE GENOMIC DNA]</scope>
    <source>
        <strain evidence="13 14">MAFF 238704</strain>
    </source>
</reference>
<feature type="disulfide bond" evidence="8">
    <location>
        <begin position="411"/>
        <end position="425"/>
    </location>
</feature>
<evidence type="ECO:0000256" key="9">
    <source>
        <dbReference type="SAM" id="Phobius"/>
    </source>
</evidence>
<dbReference type="GO" id="GO:0005975">
    <property type="term" value="P:carbohydrate metabolic process"/>
    <property type="evidence" value="ECO:0007669"/>
    <property type="project" value="InterPro"/>
</dbReference>
<keyword evidence="6" id="KW-0119">Carbohydrate metabolism</keyword>
<dbReference type="InterPro" id="IPR002509">
    <property type="entry name" value="NODB_dom"/>
</dbReference>
<evidence type="ECO:0000256" key="4">
    <source>
        <dbReference type="ARBA" id="ARBA00022729"/>
    </source>
</evidence>
<evidence type="ECO:0000256" key="6">
    <source>
        <dbReference type="ARBA" id="ARBA00023277"/>
    </source>
</evidence>
<evidence type="ECO:0000256" key="2">
    <source>
        <dbReference type="ARBA" id="ARBA00022669"/>
    </source>
</evidence>
<evidence type="ECO:0000256" key="1">
    <source>
        <dbReference type="ARBA" id="ARBA00001941"/>
    </source>
</evidence>
<dbReference type="EMBL" id="LFIW01000229">
    <property type="protein sequence ID" value="KZL87460.1"/>
    <property type="molecule type" value="Genomic_DNA"/>
</dbReference>
<dbReference type="SMART" id="SM00270">
    <property type="entry name" value="ChtBD1"/>
    <property type="match status" value="2"/>
</dbReference>
<keyword evidence="3" id="KW-0479">Metal-binding</keyword>
<dbReference type="AlphaFoldDB" id="A0A161VXE3"/>
<evidence type="ECO:0000256" key="10">
    <source>
        <dbReference type="SAM" id="SignalP"/>
    </source>
</evidence>
<organism evidence="13 14">
    <name type="scientific">Colletotrichum incanum</name>
    <name type="common">Soybean anthracnose fungus</name>
    <dbReference type="NCBI Taxonomy" id="1573173"/>
    <lineage>
        <taxon>Eukaryota</taxon>
        <taxon>Fungi</taxon>
        <taxon>Dikarya</taxon>
        <taxon>Ascomycota</taxon>
        <taxon>Pezizomycotina</taxon>
        <taxon>Sordariomycetes</taxon>
        <taxon>Hypocreomycetidae</taxon>
        <taxon>Glomerellales</taxon>
        <taxon>Glomerellaceae</taxon>
        <taxon>Colletotrichum</taxon>
        <taxon>Colletotrichum spaethianum species complex</taxon>
    </lineage>
</organism>
<evidence type="ECO:0000256" key="8">
    <source>
        <dbReference type="PROSITE-ProRule" id="PRU00261"/>
    </source>
</evidence>
<feature type="signal peptide" evidence="10">
    <location>
        <begin position="1"/>
        <end position="17"/>
    </location>
</feature>
<dbReference type="InterPro" id="IPR011330">
    <property type="entry name" value="Glyco_hydro/deAcase_b/a-brl"/>
</dbReference>
<evidence type="ECO:0000259" key="12">
    <source>
        <dbReference type="PROSITE" id="PS51677"/>
    </source>
</evidence>
<name>A0A161VXE3_COLIC</name>
<evidence type="ECO:0000256" key="7">
    <source>
        <dbReference type="ARBA" id="ARBA00023285"/>
    </source>
</evidence>
<evidence type="ECO:0000259" key="11">
    <source>
        <dbReference type="PROSITE" id="PS50941"/>
    </source>
</evidence>
<dbReference type="STRING" id="1573173.A0A161VXE3"/>
<dbReference type="CDD" id="cd11618">
    <property type="entry name" value="ChtBD1_1"/>
    <property type="match status" value="2"/>
</dbReference>
<gene>
    <name evidence="13" type="ORF">CI238_03926</name>
</gene>
<keyword evidence="9" id="KW-1133">Transmembrane helix</keyword>
<feature type="disulfide bond" evidence="8">
    <location>
        <begin position="333"/>
        <end position="347"/>
    </location>
</feature>
<feature type="domain" description="Chitin-binding type-1" evidence="11">
    <location>
        <begin position="391"/>
        <end position="438"/>
    </location>
</feature>
<dbReference type="PROSITE" id="PS50941">
    <property type="entry name" value="CHIT_BIND_I_2"/>
    <property type="match status" value="2"/>
</dbReference>
<keyword evidence="7" id="KW-0170">Cobalt</keyword>
<feature type="chain" id="PRO_5007828762" evidence="10">
    <location>
        <begin position="18"/>
        <end position="509"/>
    </location>
</feature>
<feature type="transmembrane region" description="Helical" evidence="9">
    <location>
        <begin position="439"/>
        <end position="457"/>
    </location>
</feature>
<feature type="domain" description="Chitin-binding type-1" evidence="11">
    <location>
        <begin position="314"/>
        <end position="360"/>
    </location>
</feature>
<dbReference type="GO" id="GO:0016810">
    <property type="term" value="F:hydrolase activity, acting on carbon-nitrogen (but not peptide) bonds"/>
    <property type="evidence" value="ECO:0007669"/>
    <property type="project" value="InterPro"/>
</dbReference>
<dbReference type="Gene3D" id="3.20.20.370">
    <property type="entry name" value="Glycoside hydrolase/deacetylase"/>
    <property type="match status" value="1"/>
</dbReference>
<keyword evidence="8" id="KW-1015">Disulfide bond</keyword>
<keyword evidence="5" id="KW-0378">Hydrolase</keyword>
<dbReference type="Proteomes" id="UP000076584">
    <property type="component" value="Unassembled WGS sequence"/>
</dbReference>
<dbReference type="Pfam" id="PF00187">
    <property type="entry name" value="Chitin_bind_1"/>
    <property type="match status" value="1"/>
</dbReference>
<keyword evidence="14" id="KW-1185">Reference proteome</keyword>
<dbReference type="Gene3D" id="3.30.60.10">
    <property type="entry name" value="Endochitinase-like"/>
    <property type="match status" value="2"/>
</dbReference>
<dbReference type="PANTHER" id="PTHR46471:SF2">
    <property type="entry name" value="CHITIN DEACETYLASE-RELATED"/>
    <property type="match status" value="1"/>
</dbReference>
<accession>A0A161VXE3</accession>
<comment type="caution">
    <text evidence="8">Lacks conserved residue(s) required for the propagation of feature annotation.</text>
</comment>
<keyword evidence="4 10" id="KW-0732">Signal</keyword>
<evidence type="ECO:0000313" key="14">
    <source>
        <dbReference type="Proteomes" id="UP000076584"/>
    </source>
</evidence>
<proteinExistence type="predicted"/>
<feature type="transmembrane region" description="Helical" evidence="9">
    <location>
        <begin position="464"/>
        <end position="482"/>
    </location>
</feature>
<comment type="caution">
    <text evidence="13">The sequence shown here is derived from an EMBL/GenBank/DDBJ whole genome shotgun (WGS) entry which is preliminary data.</text>
</comment>